<keyword evidence="1" id="KW-0645">Protease</keyword>
<dbReference type="SUPFAM" id="SSF56672">
    <property type="entry name" value="DNA/RNA polymerases"/>
    <property type="match status" value="1"/>
</dbReference>
<keyword evidence="11" id="KW-1185">Reference proteome</keyword>
<evidence type="ECO:0000256" key="1">
    <source>
        <dbReference type="ARBA" id="ARBA00022670"/>
    </source>
</evidence>
<name>A0A9W6XW67_9STRA</name>
<keyword evidence="6" id="KW-0255">Endonuclease</keyword>
<organism evidence="10 11">
    <name type="scientific">Phytophthora fragariaefolia</name>
    <dbReference type="NCBI Taxonomy" id="1490495"/>
    <lineage>
        <taxon>Eukaryota</taxon>
        <taxon>Sar</taxon>
        <taxon>Stramenopiles</taxon>
        <taxon>Oomycota</taxon>
        <taxon>Peronosporomycetes</taxon>
        <taxon>Peronosporales</taxon>
        <taxon>Peronosporaceae</taxon>
        <taxon>Phytophthora</taxon>
    </lineage>
</organism>
<keyword evidence="3" id="KW-0548">Nucleotidyltransferase</keyword>
<comment type="caution">
    <text evidence="10">The sequence shown here is derived from an EMBL/GenBank/DDBJ whole genome shotgun (WGS) entry which is preliminary data.</text>
</comment>
<accession>A0A9W6XW67</accession>
<evidence type="ECO:0000256" key="6">
    <source>
        <dbReference type="ARBA" id="ARBA00022759"/>
    </source>
</evidence>
<dbReference type="InterPro" id="IPR043128">
    <property type="entry name" value="Rev_trsase/Diguanyl_cyclase"/>
</dbReference>
<dbReference type="CDD" id="cd09274">
    <property type="entry name" value="RNase_HI_RT_Ty3"/>
    <property type="match status" value="1"/>
</dbReference>
<dbReference type="EMBL" id="BSXT01002047">
    <property type="protein sequence ID" value="GMF46802.1"/>
    <property type="molecule type" value="Genomic_DNA"/>
</dbReference>
<dbReference type="GO" id="GO:0006508">
    <property type="term" value="P:proteolysis"/>
    <property type="evidence" value="ECO:0007669"/>
    <property type="project" value="UniProtKB-KW"/>
</dbReference>
<evidence type="ECO:0000259" key="9">
    <source>
        <dbReference type="Pfam" id="PF17917"/>
    </source>
</evidence>
<proteinExistence type="predicted"/>
<protein>
    <submittedName>
        <fullName evidence="10">Unnamed protein product</fullName>
    </submittedName>
</protein>
<dbReference type="Gene3D" id="3.30.70.270">
    <property type="match status" value="1"/>
</dbReference>
<dbReference type="Pfam" id="PF17917">
    <property type="entry name" value="RT_RNaseH"/>
    <property type="match status" value="1"/>
</dbReference>
<evidence type="ECO:0000256" key="5">
    <source>
        <dbReference type="ARBA" id="ARBA00022750"/>
    </source>
</evidence>
<dbReference type="GO" id="GO:0004519">
    <property type="term" value="F:endonuclease activity"/>
    <property type="evidence" value="ECO:0007669"/>
    <property type="project" value="UniProtKB-KW"/>
</dbReference>
<dbReference type="InterPro" id="IPR043502">
    <property type="entry name" value="DNA/RNA_pol_sf"/>
</dbReference>
<dbReference type="PANTHER" id="PTHR33064">
    <property type="entry name" value="POL PROTEIN"/>
    <property type="match status" value="1"/>
</dbReference>
<dbReference type="AlphaFoldDB" id="A0A9W6XW67"/>
<dbReference type="InterPro" id="IPR041373">
    <property type="entry name" value="RT_RNaseH"/>
</dbReference>
<dbReference type="GO" id="GO:0003964">
    <property type="term" value="F:RNA-directed DNA polymerase activity"/>
    <property type="evidence" value="ECO:0007669"/>
    <property type="project" value="UniProtKB-KW"/>
</dbReference>
<evidence type="ECO:0000256" key="7">
    <source>
        <dbReference type="ARBA" id="ARBA00022801"/>
    </source>
</evidence>
<keyword evidence="4" id="KW-0540">Nuclease</keyword>
<keyword evidence="2" id="KW-0808">Transferase</keyword>
<keyword evidence="8" id="KW-0695">RNA-directed DNA polymerase</keyword>
<evidence type="ECO:0000256" key="8">
    <source>
        <dbReference type="ARBA" id="ARBA00022918"/>
    </source>
</evidence>
<dbReference type="GO" id="GO:0004190">
    <property type="term" value="F:aspartic-type endopeptidase activity"/>
    <property type="evidence" value="ECO:0007669"/>
    <property type="project" value="UniProtKB-KW"/>
</dbReference>
<dbReference type="Proteomes" id="UP001165121">
    <property type="component" value="Unassembled WGS sequence"/>
</dbReference>
<dbReference type="OrthoDB" id="113644at2759"/>
<evidence type="ECO:0000256" key="4">
    <source>
        <dbReference type="ARBA" id="ARBA00022722"/>
    </source>
</evidence>
<evidence type="ECO:0000313" key="10">
    <source>
        <dbReference type="EMBL" id="GMF46802.1"/>
    </source>
</evidence>
<gene>
    <name evidence="10" type="ORF">Pfra01_001737600</name>
</gene>
<keyword evidence="5" id="KW-0064">Aspartyl protease</keyword>
<reference evidence="10" key="1">
    <citation type="submission" date="2023-04" db="EMBL/GenBank/DDBJ databases">
        <title>Phytophthora fragariaefolia NBRC 109709.</title>
        <authorList>
            <person name="Ichikawa N."/>
            <person name="Sato H."/>
            <person name="Tonouchi N."/>
        </authorList>
    </citation>
    <scope>NUCLEOTIDE SEQUENCE</scope>
    <source>
        <strain evidence="10">NBRC 109709</strain>
    </source>
</reference>
<dbReference type="InterPro" id="IPR051320">
    <property type="entry name" value="Viral_Replic_Matur_Polypro"/>
</dbReference>
<evidence type="ECO:0000256" key="3">
    <source>
        <dbReference type="ARBA" id="ARBA00022695"/>
    </source>
</evidence>
<keyword evidence="7" id="KW-0378">Hydrolase</keyword>
<feature type="domain" description="Reverse transcriptase RNase H-like" evidence="9">
    <location>
        <begin position="89"/>
        <end position="206"/>
    </location>
</feature>
<dbReference type="PANTHER" id="PTHR33064:SF37">
    <property type="entry name" value="RIBONUCLEASE H"/>
    <property type="match status" value="1"/>
</dbReference>
<sequence>MQRPRTAGELQQFVCAANWMRQSLPEYSRISAALYKALDRAAQVAGSRKKNQLSKVRLEDVNWGDAEVASFEAVRTAPLKMVPLAHPNPTMDVCLYTDANQDFWGAAVTQLPAGEAQRPLAEQDHRPLAFLSGKFVDAASRWSTIEKEAYAIVEATRRLEYLLLRPRGFRLYTDHRNLVYIFNPYATDGTMARYQADKLQRWALSLMSIQYIIEHVPGDVNVWGDLLIRWGAGQVTEDEHEATRVARLAVVERVSSLEDPAFVWPSETEIKAVQDAVREAAQALEGGQQADERELMVMPSGQVWIPADAEDLRQRLCMIAHA</sequence>
<evidence type="ECO:0000313" key="11">
    <source>
        <dbReference type="Proteomes" id="UP001165121"/>
    </source>
</evidence>
<evidence type="ECO:0000256" key="2">
    <source>
        <dbReference type="ARBA" id="ARBA00022679"/>
    </source>
</evidence>